<evidence type="ECO:0000256" key="2">
    <source>
        <dbReference type="ARBA" id="ARBA00022475"/>
    </source>
</evidence>
<evidence type="ECO:0000313" key="5">
    <source>
        <dbReference type="EMBL" id="MBK1816195.1"/>
    </source>
</evidence>
<keyword evidence="6" id="KW-1185">Reference proteome</keyword>
<dbReference type="PANTHER" id="PTHR11575:SF24">
    <property type="entry name" value="5'-NUCLEOTIDASE"/>
    <property type="match status" value="1"/>
</dbReference>
<evidence type="ECO:0000256" key="3">
    <source>
        <dbReference type="ARBA" id="ARBA00023136"/>
    </source>
</evidence>
<dbReference type="SUPFAM" id="SSF50956">
    <property type="entry name" value="Thermostable phytase (3-phytase)"/>
    <property type="match status" value="1"/>
</dbReference>
<reference evidence="5" key="1">
    <citation type="submission" date="2021-01" db="EMBL/GenBank/DDBJ databases">
        <title>Modified the classification status of verrucomicrobia.</title>
        <authorList>
            <person name="Feng X."/>
        </authorList>
    </citation>
    <scope>NUCLEOTIDE SEQUENCE</scope>
    <source>
        <strain evidence="5">JCM 18052</strain>
    </source>
</reference>
<dbReference type="EMBL" id="JAENIK010000011">
    <property type="protein sequence ID" value="MBK1816195.1"/>
    <property type="molecule type" value="Genomic_DNA"/>
</dbReference>
<evidence type="ECO:0000259" key="4">
    <source>
        <dbReference type="Pfam" id="PF02872"/>
    </source>
</evidence>
<dbReference type="InterPro" id="IPR009722">
    <property type="entry name" value="YjiK/CarP"/>
</dbReference>
<dbReference type="PANTHER" id="PTHR11575">
    <property type="entry name" value="5'-NUCLEOTIDASE-RELATED"/>
    <property type="match status" value="1"/>
</dbReference>
<accession>A0A934R692</accession>
<dbReference type="Gene3D" id="3.60.21.10">
    <property type="match status" value="1"/>
</dbReference>
<evidence type="ECO:0000256" key="1">
    <source>
        <dbReference type="ARBA" id="ARBA00004236"/>
    </source>
</evidence>
<organism evidence="5 6">
    <name type="scientific">Luteolibacter yonseiensis</name>
    <dbReference type="NCBI Taxonomy" id="1144680"/>
    <lineage>
        <taxon>Bacteria</taxon>
        <taxon>Pseudomonadati</taxon>
        <taxon>Verrucomicrobiota</taxon>
        <taxon>Verrucomicrobiia</taxon>
        <taxon>Verrucomicrobiales</taxon>
        <taxon>Verrucomicrobiaceae</taxon>
        <taxon>Luteolibacter</taxon>
    </lineage>
</organism>
<dbReference type="Proteomes" id="UP000600139">
    <property type="component" value="Unassembled WGS sequence"/>
</dbReference>
<evidence type="ECO:0000313" key="6">
    <source>
        <dbReference type="Proteomes" id="UP000600139"/>
    </source>
</evidence>
<gene>
    <name evidence="5" type="ORF">JIN84_11280</name>
</gene>
<keyword evidence="2" id="KW-1003">Cell membrane</keyword>
<dbReference type="InterPro" id="IPR008334">
    <property type="entry name" value="5'-Nucleotdase_C"/>
</dbReference>
<comment type="subcellular location">
    <subcellularLocation>
        <location evidence="1">Cell membrane</location>
    </subcellularLocation>
</comment>
<sequence>MKFTILAASACAATFSLLPARGDVLVRFDNGSVDQGGFNEVNSPGTYNLPFEAVDWSDHVQSPSGLQVKGQVKRVDTGSSAISNWGTALRPSDHISFKVSALPGHKLNLTSFSFNTALGEYSYNLATSFVWAYRVDGNNDGTFEQDWTYGTLYSQATHGAAVFDRARTLDWALPGLSTTGTIEFGLFATAPNAYGTVFLFSTDGAGNGGLSLNGTVTKSDGSAPAPLPPLPPGILDRYTHTTNYYLSDGEAAGYPYDQIKGKVGAPEASGVTYNRDTDTLFMVGDEGYAMAQFTKQGQFVNSMLFDYKVSPRDNRALDDPEGITYLGNNTFGVADERDNMLRITTFDPAAMRTLTNLTPTSYPFGPLANNNDLEGVAYDPINKSIWGLKEQALCRVYEMSGVPGVSEAGTKFSVAQPIARKWLTRAGLAETHGSSLATVSDIFVLAASKYLPPGHPSYRNLLLLGRDAEKIVEITREGRLVSTLDISMIGRQTIEGITMDDDGVIYLVSEGNLKTGAPPELKNSGLHVFTPAASPNYTLQLLHLSDGEAGLLASQTAPNLAALVDAFDDDYENTLILSGGDNFIPSPFLNAGTDPSLNAVPGIGATAFARPDIAIHNALGVEASAIGNHEWDLGSNVFADAFRATGAWVGAQFPHISLNLDFSGDAAINPHFNNVALDGATTGIPEASGHKGKIVPTAVITKGGEKIGLVGVTTQLIESISSPSGTKVKGAPGGDNMDLLASQIQPYINELAAEGVNKIILLAHLQQITNEQALITKLSGVDIVLSAGSNTRLGDSDDVAAPFPGHAATFAGDYPIRTAGLDGKPALIVNTDNEFTYLGRLVVDFDENGELVLGSLDDRKAVNGAKAATAENAAAAWGTTVGNLAATAFAPGTKGAKVKAITDAVQAVISAKDGEVFGYTSVYLEGERAFVRSEETNLGDITADANAGKLRAITGSTAPIVSLKNGGGIRAQIGAVSSAGGSAVKLPPPANPAVGKLEGGVSRLDIENALRFDNKLIAFDTTAAGLKAILEHGVAQWPNQGRFPQLGGVSFAWDPARTAGDRIRTISLIGDEGELAAALYKDGALVAGTPENITVVTLNFIANNGDGYPVKANGSNFRYLLANNTLGPALDEANDFTVPPSLPGNPIGEQQVFGDYLASRHATPATAYSTADTPATSDLRIQKLDVRSDVVLPYSLAELVNFNRYSDALRLLGLDPLLAITSPQALAALQGVRNDGRDEVLANPGGHGLYTEDSIQDLRGTGVLVRVRGGEVHLSLPLERSTTLGAGSWAPVGALETTLPQQGNKEFYRLTLPK</sequence>
<proteinExistence type="predicted"/>
<dbReference type="RefSeq" id="WP_200351147.1">
    <property type="nucleotide sequence ID" value="NZ_BAABHZ010000006.1"/>
</dbReference>
<dbReference type="InterPro" id="IPR029052">
    <property type="entry name" value="Metallo-depent_PP-like"/>
</dbReference>
<dbReference type="GO" id="GO:0009166">
    <property type="term" value="P:nucleotide catabolic process"/>
    <property type="evidence" value="ECO:0007669"/>
    <property type="project" value="InterPro"/>
</dbReference>
<dbReference type="Pfam" id="PF06977">
    <property type="entry name" value="SdiA-regulated"/>
    <property type="match status" value="1"/>
</dbReference>
<dbReference type="SUPFAM" id="SSF55816">
    <property type="entry name" value="5'-nucleotidase (syn. UDP-sugar hydrolase), C-terminal domain"/>
    <property type="match status" value="1"/>
</dbReference>
<protein>
    <submittedName>
        <fullName evidence="5">SdiA-regulated domain-containing protein</fullName>
    </submittedName>
</protein>
<dbReference type="Gene3D" id="3.90.780.10">
    <property type="entry name" value="5'-Nucleotidase, C-terminal domain"/>
    <property type="match status" value="1"/>
</dbReference>
<dbReference type="InterPro" id="IPR036907">
    <property type="entry name" value="5'-Nucleotdase_C_sf"/>
</dbReference>
<dbReference type="InterPro" id="IPR006179">
    <property type="entry name" value="5_nucleotidase/apyrase"/>
</dbReference>
<dbReference type="SUPFAM" id="SSF56300">
    <property type="entry name" value="Metallo-dependent phosphatases"/>
    <property type="match status" value="1"/>
</dbReference>
<comment type="caution">
    <text evidence="5">The sequence shown here is derived from an EMBL/GenBank/DDBJ whole genome shotgun (WGS) entry which is preliminary data.</text>
</comment>
<keyword evidence="3" id="KW-0472">Membrane</keyword>
<dbReference type="GO" id="GO:0008768">
    <property type="term" value="F:UDP-sugar diphosphatase activity"/>
    <property type="evidence" value="ECO:0007669"/>
    <property type="project" value="TreeGrafter"/>
</dbReference>
<dbReference type="Pfam" id="PF02872">
    <property type="entry name" value="5_nucleotid_C"/>
    <property type="match status" value="1"/>
</dbReference>
<dbReference type="GO" id="GO:0005886">
    <property type="term" value="C:plasma membrane"/>
    <property type="evidence" value="ECO:0007669"/>
    <property type="project" value="UniProtKB-SubCell"/>
</dbReference>
<dbReference type="GO" id="GO:0030288">
    <property type="term" value="C:outer membrane-bounded periplasmic space"/>
    <property type="evidence" value="ECO:0007669"/>
    <property type="project" value="TreeGrafter"/>
</dbReference>
<dbReference type="GO" id="GO:0008253">
    <property type="term" value="F:5'-nucleotidase activity"/>
    <property type="evidence" value="ECO:0007669"/>
    <property type="project" value="TreeGrafter"/>
</dbReference>
<name>A0A934R692_9BACT</name>
<feature type="domain" description="5'-Nucleotidase C-terminal" evidence="4">
    <location>
        <begin position="919"/>
        <end position="1110"/>
    </location>
</feature>